<evidence type="ECO:0000256" key="6">
    <source>
        <dbReference type="ARBA" id="ARBA00023136"/>
    </source>
</evidence>
<evidence type="ECO:0000256" key="7">
    <source>
        <dbReference type="SAM" id="Phobius"/>
    </source>
</evidence>
<proteinExistence type="inferred from homology"/>
<keyword evidence="3" id="KW-0808">Transferase</keyword>
<name>A0AAV6L963_9ERIC</name>
<gene>
    <name evidence="8" type="ORF">RHGRI_004107</name>
</gene>
<reference evidence="8" key="1">
    <citation type="submission" date="2020-08" db="EMBL/GenBank/DDBJ databases">
        <title>Plant Genome Project.</title>
        <authorList>
            <person name="Zhang R.-G."/>
        </authorList>
    </citation>
    <scope>NUCLEOTIDE SEQUENCE</scope>
    <source>
        <strain evidence="8">WSP0</strain>
        <tissue evidence="8">Leaf</tissue>
    </source>
</reference>
<keyword evidence="5 7" id="KW-1133">Transmembrane helix</keyword>
<sequence length="89" mass="9854">MNLYAVGLNQLTDVEIDKVNKPYLPLASGEISTELGIAITFAYLLTSFAMGVMFQSPPLLSALLVRFLLMTAYSVQVNCTPFLSILTYW</sequence>
<dbReference type="Proteomes" id="UP000823749">
    <property type="component" value="Chromosome 2"/>
</dbReference>
<keyword evidence="9" id="KW-1185">Reference proteome</keyword>
<dbReference type="Pfam" id="PF01040">
    <property type="entry name" value="UbiA"/>
    <property type="match status" value="1"/>
</dbReference>
<comment type="subcellular location">
    <subcellularLocation>
        <location evidence="1">Plastid</location>
        <location evidence="1">Chloroplast membrane</location>
        <topology evidence="1">Multi-pass membrane protein</topology>
    </subcellularLocation>
</comment>
<comment type="caution">
    <text evidence="8">The sequence shown here is derived from an EMBL/GenBank/DDBJ whole genome shotgun (WGS) entry which is preliminary data.</text>
</comment>
<keyword evidence="4 7" id="KW-0812">Transmembrane</keyword>
<dbReference type="Gene3D" id="1.10.357.140">
    <property type="entry name" value="UbiA prenyltransferase"/>
    <property type="match status" value="1"/>
</dbReference>
<feature type="transmembrane region" description="Helical" evidence="7">
    <location>
        <begin position="35"/>
        <end position="55"/>
    </location>
</feature>
<comment type="similarity">
    <text evidence="2">Belongs to the UbiA prenyltransferase family.</text>
</comment>
<evidence type="ECO:0000256" key="4">
    <source>
        <dbReference type="ARBA" id="ARBA00022692"/>
    </source>
</evidence>
<dbReference type="InterPro" id="IPR000537">
    <property type="entry name" value="UbiA_prenyltransferase"/>
</dbReference>
<dbReference type="PANTHER" id="PTHR43009">
    <property type="entry name" value="HOMOGENTISATE SOLANESYLTRANSFERASE, CHLOROPLASTIC"/>
    <property type="match status" value="1"/>
</dbReference>
<organism evidence="8 9">
    <name type="scientific">Rhododendron griersonianum</name>
    <dbReference type="NCBI Taxonomy" id="479676"/>
    <lineage>
        <taxon>Eukaryota</taxon>
        <taxon>Viridiplantae</taxon>
        <taxon>Streptophyta</taxon>
        <taxon>Embryophyta</taxon>
        <taxon>Tracheophyta</taxon>
        <taxon>Spermatophyta</taxon>
        <taxon>Magnoliopsida</taxon>
        <taxon>eudicotyledons</taxon>
        <taxon>Gunneridae</taxon>
        <taxon>Pentapetalae</taxon>
        <taxon>asterids</taxon>
        <taxon>Ericales</taxon>
        <taxon>Ericaceae</taxon>
        <taxon>Ericoideae</taxon>
        <taxon>Rhodoreae</taxon>
        <taxon>Rhododendron</taxon>
    </lineage>
</organism>
<evidence type="ECO:0000256" key="1">
    <source>
        <dbReference type="ARBA" id="ARBA00004508"/>
    </source>
</evidence>
<evidence type="ECO:0000256" key="5">
    <source>
        <dbReference type="ARBA" id="ARBA00022989"/>
    </source>
</evidence>
<dbReference type="EMBL" id="JACTNZ010000002">
    <property type="protein sequence ID" value="KAG5560969.1"/>
    <property type="molecule type" value="Genomic_DNA"/>
</dbReference>
<dbReference type="PANTHER" id="PTHR43009:SF7">
    <property type="entry name" value="HOMOGENTISATE GERANYLGERANYLTRANSFERASE, CHLOROPLASTIC"/>
    <property type="match status" value="1"/>
</dbReference>
<accession>A0AAV6L963</accession>
<evidence type="ECO:0000313" key="9">
    <source>
        <dbReference type="Proteomes" id="UP000823749"/>
    </source>
</evidence>
<dbReference type="InterPro" id="IPR044878">
    <property type="entry name" value="UbiA_sf"/>
</dbReference>
<dbReference type="GO" id="GO:0031969">
    <property type="term" value="C:chloroplast membrane"/>
    <property type="evidence" value="ECO:0007669"/>
    <property type="project" value="UniProtKB-SubCell"/>
</dbReference>
<dbReference type="GO" id="GO:0016765">
    <property type="term" value="F:transferase activity, transferring alkyl or aryl (other than methyl) groups"/>
    <property type="evidence" value="ECO:0007669"/>
    <property type="project" value="InterPro"/>
</dbReference>
<evidence type="ECO:0000256" key="2">
    <source>
        <dbReference type="ARBA" id="ARBA00005985"/>
    </source>
</evidence>
<dbReference type="AlphaFoldDB" id="A0AAV6L963"/>
<feature type="transmembrane region" description="Helical" evidence="7">
    <location>
        <begin position="67"/>
        <end position="88"/>
    </location>
</feature>
<evidence type="ECO:0000256" key="3">
    <source>
        <dbReference type="ARBA" id="ARBA00022679"/>
    </source>
</evidence>
<evidence type="ECO:0000313" key="8">
    <source>
        <dbReference type="EMBL" id="KAG5560969.1"/>
    </source>
</evidence>
<keyword evidence="6 7" id="KW-0472">Membrane</keyword>
<protein>
    <submittedName>
        <fullName evidence="8">Uncharacterized protein</fullName>
    </submittedName>
</protein>